<dbReference type="EMBL" id="AEJF01000041">
    <property type="protein sequence ID" value="KLU27341.1"/>
    <property type="molecule type" value="Genomic_DNA"/>
</dbReference>
<evidence type="ECO:0000313" key="6">
    <source>
        <dbReference type="Proteomes" id="UP000035963"/>
    </source>
</evidence>
<dbReference type="PANTHER" id="PTHR46796">
    <property type="entry name" value="HTH-TYPE TRANSCRIPTIONAL ACTIVATOR RHAS-RELATED"/>
    <property type="match status" value="1"/>
</dbReference>
<keyword evidence="6" id="KW-1185">Reference proteome</keyword>
<dbReference type="SMART" id="SM00342">
    <property type="entry name" value="HTH_ARAC"/>
    <property type="match status" value="1"/>
</dbReference>
<feature type="domain" description="HTH araC/xylS-type" evidence="4">
    <location>
        <begin position="169"/>
        <end position="266"/>
    </location>
</feature>
<accession>A0A0J1D3T9</accession>
<evidence type="ECO:0000313" key="5">
    <source>
        <dbReference type="EMBL" id="KLU27341.1"/>
    </source>
</evidence>
<evidence type="ECO:0000259" key="4">
    <source>
        <dbReference type="PROSITE" id="PS01124"/>
    </source>
</evidence>
<keyword evidence="2" id="KW-0238">DNA-binding</keyword>
<dbReference type="InterPro" id="IPR009057">
    <property type="entry name" value="Homeodomain-like_sf"/>
</dbReference>
<dbReference type="Pfam" id="PF12833">
    <property type="entry name" value="HTH_18"/>
    <property type="match status" value="1"/>
</dbReference>
<comment type="caution">
    <text evidence="5">The sequence shown here is derived from an EMBL/GenBank/DDBJ whole genome shotgun (WGS) entry which is preliminary data.</text>
</comment>
<dbReference type="SUPFAM" id="SSF51215">
    <property type="entry name" value="Regulatory protein AraC"/>
    <property type="match status" value="1"/>
</dbReference>
<dbReference type="Gene3D" id="1.10.10.60">
    <property type="entry name" value="Homeodomain-like"/>
    <property type="match status" value="1"/>
</dbReference>
<evidence type="ECO:0000256" key="1">
    <source>
        <dbReference type="ARBA" id="ARBA00023015"/>
    </source>
</evidence>
<dbReference type="AlphaFoldDB" id="A0A0J1D3T9"/>
<protein>
    <submittedName>
        <fullName evidence="5">AraC family transcriptional regulator</fullName>
    </submittedName>
</protein>
<sequence length="272" mass="29804">MFGSPWADVYCTDIDSARHYGKHWHATFGLGLLENGAQSSASGQGQVEAYAGNLITTNPGEVHDGRPIGGASRRWRMVYLEPGVIASMLGDPRSRTASDVALTRPVIEDPRLSAALRQLFRRVENCGAERQSTSANVLACEESLVQTCALLLNVHSTVPPAREIGGDLRQVRERLGDDLLNPPTLSELATMAGLSKYQVLRRFEKIYGVPPHSWLLHQRAERARSLIREGLSLAQAAASCGFADQSHMTRLFVRQFGFTPGAWQKAAVRALQ</sequence>
<dbReference type="Proteomes" id="UP000035963">
    <property type="component" value="Unassembled WGS sequence"/>
</dbReference>
<proteinExistence type="predicted"/>
<keyword evidence="1" id="KW-0805">Transcription regulation</keyword>
<dbReference type="PATRIC" id="fig|908627.4.peg.1080"/>
<gene>
    <name evidence="5" type="ORF">EOS_04890</name>
</gene>
<name>A0A0J1D3T9_9BURK</name>
<dbReference type="PROSITE" id="PS01124">
    <property type="entry name" value="HTH_ARAC_FAMILY_2"/>
    <property type="match status" value="1"/>
</dbReference>
<dbReference type="GO" id="GO:0003700">
    <property type="term" value="F:DNA-binding transcription factor activity"/>
    <property type="evidence" value="ECO:0007669"/>
    <property type="project" value="InterPro"/>
</dbReference>
<dbReference type="GO" id="GO:0043565">
    <property type="term" value="F:sequence-specific DNA binding"/>
    <property type="evidence" value="ECO:0007669"/>
    <property type="project" value="InterPro"/>
</dbReference>
<dbReference type="InterPro" id="IPR037923">
    <property type="entry name" value="HTH-like"/>
</dbReference>
<keyword evidence="3" id="KW-0804">Transcription</keyword>
<dbReference type="PANTHER" id="PTHR46796:SF2">
    <property type="entry name" value="TRANSCRIPTIONAL REGULATORY PROTEIN"/>
    <property type="match status" value="1"/>
</dbReference>
<dbReference type="InterPro" id="IPR050204">
    <property type="entry name" value="AraC_XylS_family_regulators"/>
</dbReference>
<evidence type="ECO:0000256" key="3">
    <source>
        <dbReference type="ARBA" id="ARBA00023163"/>
    </source>
</evidence>
<reference evidence="5 6" key="1">
    <citation type="journal article" date="2015" name="Genome Announc.">
        <title>Draft Genome Sequence of Burkholderia sp. Strain PML1(12), an Ectomycorrhizosphere-Inhabiting Bacterium with Effective Mineral-Weathering Ability.</title>
        <authorList>
            <person name="Uroz S."/>
            <person name="Oger P."/>
        </authorList>
    </citation>
    <scope>NUCLEOTIDE SEQUENCE [LARGE SCALE GENOMIC DNA]</scope>
    <source>
        <strain evidence="6">PML1(12)</strain>
    </source>
</reference>
<dbReference type="SUPFAM" id="SSF46689">
    <property type="entry name" value="Homeodomain-like"/>
    <property type="match status" value="2"/>
</dbReference>
<dbReference type="InterPro" id="IPR003313">
    <property type="entry name" value="AraC-bd"/>
</dbReference>
<organism evidence="5 6">
    <name type="scientific">Caballeronia mineralivorans PML1(12)</name>
    <dbReference type="NCBI Taxonomy" id="908627"/>
    <lineage>
        <taxon>Bacteria</taxon>
        <taxon>Pseudomonadati</taxon>
        <taxon>Pseudomonadota</taxon>
        <taxon>Betaproteobacteria</taxon>
        <taxon>Burkholderiales</taxon>
        <taxon>Burkholderiaceae</taxon>
        <taxon>Caballeronia</taxon>
    </lineage>
</organism>
<dbReference type="Pfam" id="PF02311">
    <property type="entry name" value="AraC_binding"/>
    <property type="match status" value="1"/>
</dbReference>
<dbReference type="InterPro" id="IPR018060">
    <property type="entry name" value="HTH_AraC"/>
</dbReference>
<evidence type="ECO:0000256" key="2">
    <source>
        <dbReference type="ARBA" id="ARBA00023125"/>
    </source>
</evidence>